<protein>
    <submittedName>
        <fullName evidence="1">Vcbs repeat-containing protein</fullName>
    </submittedName>
</protein>
<dbReference type="AlphaFoldDB" id="A0AAV3Y295"/>
<dbReference type="Gene3D" id="3.30.70.270">
    <property type="match status" value="1"/>
</dbReference>
<sequence>MFGVNAAPEIFQHALGEVLRDIPGITHFIDDIIVHGKTKREHDHSLTETLNHRKQQAMLCSHRLMEIASHAP</sequence>
<evidence type="ECO:0000313" key="2">
    <source>
        <dbReference type="Proteomes" id="UP000735302"/>
    </source>
</evidence>
<accession>A0AAV3Y295</accession>
<organism evidence="1 2">
    <name type="scientific">Plakobranchus ocellatus</name>
    <dbReference type="NCBI Taxonomy" id="259542"/>
    <lineage>
        <taxon>Eukaryota</taxon>
        <taxon>Metazoa</taxon>
        <taxon>Spiralia</taxon>
        <taxon>Lophotrochozoa</taxon>
        <taxon>Mollusca</taxon>
        <taxon>Gastropoda</taxon>
        <taxon>Heterobranchia</taxon>
        <taxon>Euthyneura</taxon>
        <taxon>Panpulmonata</taxon>
        <taxon>Sacoglossa</taxon>
        <taxon>Placobranchoidea</taxon>
        <taxon>Plakobranchidae</taxon>
        <taxon>Plakobranchus</taxon>
    </lineage>
</organism>
<evidence type="ECO:0000313" key="1">
    <source>
        <dbReference type="EMBL" id="GFN77009.1"/>
    </source>
</evidence>
<comment type="caution">
    <text evidence="1">The sequence shown here is derived from an EMBL/GenBank/DDBJ whole genome shotgun (WGS) entry which is preliminary data.</text>
</comment>
<dbReference type="InterPro" id="IPR043502">
    <property type="entry name" value="DNA/RNA_pol_sf"/>
</dbReference>
<dbReference type="Proteomes" id="UP000735302">
    <property type="component" value="Unassembled WGS sequence"/>
</dbReference>
<reference evidence="1 2" key="1">
    <citation type="journal article" date="2021" name="Elife">
        <title>Chloroplast acquisition without the gene transfer in kleptoplastic sea slugs, Plakobranchus ocellatus.</title>
        <authorList>
            <person name="Maeda T."/>
            <person name="Takahashi S."/>
            <person name="Yoshida T."/>
            <person name="Shimamura S."/>
            <person name="Takaki Y."/>
            <person name="Nagai Y."/>
            <person name="Toyoda A."/>
            <person name="Suzuki Y."/>
            <person name="Arimoto A."/>
            <person name="Ishii H."/>
            <person name="Satoh N."/>
            <person name="Nishiyama T."/>
            <person name="Hasebe M."/>
            <person name="Maruyama T."/>
            <person name="Minagawa J."/>
            <person name="Obokata J."/>
            <person name="Shigenobu S."/>
        </authorList>
    </citation>
    <scope>NUCLEOTIDE SEQUENCE [LARGE SCALE GENOMIC DNA]</scope>
</reference>
<dbReference type="EMBL" id="BLXT01000430">
    <property type="protein sequence ID" value="GFN77009.1"/>
    <property type="molecule type" value="Genomic_DNA"/>
</dbReference>
<proteinExistence type="predicted"/>
<dbReference type="InterPro" id="IPR043128">
    <property type="entry name" value="Rev_trsase/Diguanyl_cyclase"/>
</dbReference>
<dbReference type="SUPFAM" id="SSF56672">
    <property type="entry name" value="DNA/RNA polymerases"/>
    <property type="match status" value="1"/>
</dbReference>
<keyword evidence="2" id="KW-1185">Reference proteome</keyword>
<gene>
    <name evidence="1" type="ORF">PoB_000351500</name>
</gene>
<name>A0AAV3Y295_9GAST</name>